<name>A0A0F9HG28_9ZZZZ</name>
<feature type="domain" description="LTD" evidence="2">
    <location>
        <begin position="16"/>
        <end position="140"/>
    </location>
</feature>
<sequence length="675" mass="72066">MGRNMPVGETRRACLEPLEPRVLLSGDVFISEFMAVNDSTITDENGRYSDWIELHNPALVTVDVAGWYLTDNASNLTKWQLPAPTVISEDGYLTVFASNQDRRVSGSELHTNFKLDGGGEYLALVHPDGVTIANEFAPAYPPQVADISYGVDVQMQVDKLVAAGFPATVTVPADASDALDWTGGSEPFDDAGWPIVGPTGVGYDTDVVIVLGPEIKLVNLGVPAKAFIPLDDSLGTAWRGGSEPFDDSGWLTGSTGVGFDTGSTYDSMIALDVEGAMHNVNQTAYIRIPFQVDDLPALSTLILQMRNDDGFVAFINGQEVLSVRAPGALSWNSGATAAHQAGYTFDSYDLTAHLGAVVAGANVLAIHGLNYGLGDSDFLVMPRLKSRLRYFEYVYGGDIETDVVAEMKDVNASAYMRIPFTVAEGADYGTLALQRKYDDGFIAYINGVKVAERNAPGSPAWNSAATAEQLDDDALVFETIGVTDYTSALVEGDNILAIHALNTGAADTDLLALPELEGMNVLSTTHRYFATPTPDGANNLSFTGLVKDTKFSVDRGLFTDPFDVTITSATAGATIIYTLDGSKPSWTNGIQVLPADGDTPPTLTLSGIGNTTTLRAGAFKITWQPTDIDTQSYIFLADVLVQPTNPAGWPTNWNPSGGPADYEMEPGLHSDVDMT</sequence>
<dbReference type="Pfam" id="PF13290">
    <property type="entry name" value="CHB_HEX_C_1"/>
    <property type="match status" value="1"/>
</dbReference>
<dbReference type="AlphaFoldDB" id="A0A0F9HG28"/>
<dbReference type="InterPro" id="IPR053786">
    <property type="entry name" value="LEPRxLL_CS"/>
</dbReference>
<feature type="compositionally biased region" description="Basic and acidic residues" evidence="1">
    <location>
        <begin position="666"/>
        <end position="675"/>
    </location>
</feature>
<evidence type="ECO:0000259" key="2">
    <source>
        <dbReference type="PROSITE" id="PS51841"/>
    </source>
</evidence>
<organism evidence="3">
    <name type="scientific">marine sediment metagenome</name>
    <dbReference type="NCBI Taxonomy" id="412755"/>
    <lineage>
        <taxon>unclassified sequences</taxon>
        <taxon>metagenomes</taxon>
        <taxon>ecological metagenomes</taxon>
    </lineage>
</organism>
<proteinExistence type="predicted"/>
<evidence type="ECO:0000313" key="3">
    <source>
        <dbReference type="EMBL" id="KKM02112.1"/>
    </source>
</evidence>
<accession>A0A0F9HG28</accession>
<dbReference type="PROSITE" id="PS51841">
    <property type="entry name" value="LTD"/>
    <property type="match status" value="1"/>
</dbReference>
<dbReference type="NCBIfam" id="NF012209">
    <property type="entry name" value="LEPR-8K"/>
    <property type="match status" value="1"/>
</dbReference>
<dbReference type="Pfam" id="PF00932">
    <property type="entry name" value="LTD"/>
    <property type="match status" value="1"/>
</dbReference>
<dbReference type="InterPro" id="IPR059177">
    <property type="entry name" value="GH29D-like_dom"/>
</dbReference>
<dbReference type="SUPFAM" id="SSF74853">
    <property type="entry name" value="Lamin A/C globular tail domain"/>
    <property type="match status" value="1"/>
</dbReference>
<dbReference type="Gene3D" id="2.60.120.260">
    <property type="entry name" value="Galactose-binding domain-like"/>
    <property type="match status" value="2"/>
</dbReference>
<reference evidence="3" key="1">
    <citation type="journal article" date="2015" name="Nature">
        <title>Complex archaea that bridge the gap between prokaryotes and eukaryotes.</title>
        <authorList>
            <person name="Spang A."/>
            <person name="Saw J.H."/>
            <person name="Jorgensen S.L."/>
            <person name="Zaremba-Niedzwiedzka K."/>
            <person name="Martijn J."/>
            <person name="Lind A.E."/>
            <person name="van Eijk R."/>
            <person name="Schleper C."/>
            <person name="Guy L."/>
            <person name="Ettema T.J."/>
        </authorList>
    </citation>
    <scope>NUCLEOTIDE SEQUENCE</scope>
</reference>
<evidence type="ECO:0000256" key="1">
    <source>
        <dbReference type="SAM" id="MobiDB-lite"/>
    </source>
</evidence>
<feature type="region of interest" description="Disordered" evidence="1">
    <location>
        <begin position="650"/>
        <end position="675"/>
    </location>
</feature>
<comment type="caution">
    <text evidence="3">The sequence shown here is derived from an EMBL/GenBank/DDBJ whole genome shotgun (WGS) entry which is preliminary data.</text>
</comment>
<dbReference type="Gene3D" id="2.60.40.1260">
    <property type="entry name" value="Lamin Tail domain"/>
    <property type="match status" value="1"/>
</dbReference>
<feature type="non-terminal residue" evidence="3">
    <location>
        <position position="675"/>
    </location>
</feature>
<protein>
    <recommendedName>
        <fullName evidence="2">LTD domain-containing protein</fullName>
    </recommendedName>
</protein>
<gene>
    <name evidence="3" type="ORF">LCGC14_1787700</name>
</gene>
<dbReference type="EMBL" id="LAZR01017021">
    <property type="protein sequence ID" value="KKM02112.1"/>
    <property type="molecule type" value="Genomic_DNA"/>
</dbReference>
<dbReference type="InterPro" id="IPR036415">
    <property type="entry name" value="Lamin_tail_dom_sf"/>
</dbReference>
<dbReference type="InterPro" id="IPR001322">
    <property type="entry name" value="Lamin_tail_dom"/>
</dbReference>